<keyword evidence="2" id="KW-1185">Reference proteome</keyword>
<protein>
    <submittedName>
        <fullName evidence="1">(apollo) hypothetical protein</fullName>
    </submittedName>
</protein>
<organism evidence="1 2">
    <name type="scientific">Parnassius apollo</name>
    <name type="common">Apollo butterfly</name>
    <name type="synonym">Papilio apollo</name>
    <dbReference type="NCBI Taxonomy" id="110799"/>
    <lineage>
        <taxon>Eukaryota</taxon>
        <taxon>Metazoa</taxon>
        <taxon>Ecdysozoa</taxon>
        <taxon>Arthropoda</taxon>
        <taxon>Hexapoda</taxon>
        <taxon>Insecta</taxon>
        <taxon>Pterygota</taxon>
        <taxon>Neoptera</taxon>
        <taxon>Endopterygota</taxon>
        <taxon>Lepidoptera</taxon>
        <taxon>Glossata</taxon>
        <taxon>Ditrysia</taxon>
        <taxon>Papilionoidea</taxon>
        <taxon>Papilionidae</taxon>
        <taxon>Parnassiinae</taxon>
        <taxon>Parnassini</taxon>
        <taxon>Parnassius</taxon>
        <taxon>Parnassius</taxon>
    </lineage>
</organism>
<dbReference type="EMBL" id="CAJQZP010001627">
    <property type="protein sequence ID" value="CAG5057515.1"/>
    <property type="molecule type" value="Genomic_DNA"/>
</dbReference>
<evidence type="ECO:0000313" key="2">
    <source>
        <dbReference type="Proteomes" id="UP000691718"/>
    </source>
</evidence>
<reference evidence="1" key="1">
    <citation type="submission" date="2021-04" db="EMBL/GenBank/DDBJ databases">
        <authorList>
            <person name="Tunstrom K."/>
        </authorList>
    </citation>
    <scope>NUCLEOTIDE SEQUENCE</scope>
</reference>
<gene>
    <name evidence="1" type="ORF">PAPOLLO_LOCUS27241</name>
</gene>
<dbReference type="Proteomes" id="UP000691718">
    <property type="component" value="Unassembled WGS sequence"/>
</dbReference>
<accession>A0A8S3Y7I6</accession>
<sequence>MWSRFKKLMAVINENGAEKENINKENVQPDAPTSATSEIIATSTTRVIPSSTYIMTEPEPTNTLSQNKEEERYREMKNTGKETSLKDYELVEKNTRQAKEEELYQNVI</sequence>
<evidence type="ECO:0000313" key="1">
    <source>
        <dbReference type="EMBL" id="CAG5057515.1"/>
    </source>
</evidence>
<name>A0A8S3Y7I6_PARAO</name>
<proteinExistence type="predicted"/>
<dbReference type="AlphaFoldDB" id="A0A8S3Y7I6"/>
<comment type="caution">
    <text evidence="1">The sequence shown here is derived from an EMBL/GenBank/DDBJ whole genome shotgun (WGS) entry which is preliminary data.</text>
</comment>